<evidence type="ECO:0000256" key="10">
    <source>
        <dbReference type="HAMAP-Rule" id="MF_02078"/>
    </source>
</evidence>
<dbReference type="GO" id="GO:0071555">
    <property type="term" value="P:cell wall organization"/>
    <property type="evidence" value="ECO:0007669"/>
    <property type="project" value="UniProtKB-UniRule"/>
</dbReference>
<feature type="transmembrane region" description="Helical" evidence="10">
    <location>
        <begin position="140"/>
        <end position="159"/>
    </location>
</feature>
<dbReference type="Proteomes" id="UP000000447">
    <property type="component" value="Chromosome"/>
</dbReference>
<evidence type="ECO:0000256" key="4">
    <source>
        <dbReference type="ARBA" id="ARBA00022960"/>
    </source>
</evidence>
<dbReference type="RefSeq" id="WP_012642235.1">
    <property type="nucleotide sequence ID" value="NC_011959.1"/>
</dbReference>
<dbReference type="NCBIfam" id="TIGR01695">
    <property type="entry name" value="murJ_mviN"/>
    <property type="match status" value="1"/>
</dbReference>
<dbReference type="STRING" id="309801.trd_0850"/>
<feature type="transmembrane region" description="Helical" evidence="10">
    <location>
        <begin position="361"/>
        <end position="378"/>
    </location>
</feature>
<keyword evidence="6 10" id="KW-1133">Transmembrane helix</keyword>
<comment type="subcellular location">
    <subcellularLocation>
        <location evidence="1 10">Cell membrane</location>
        <topology evidence="1 10">Multi-pass membrane protein</topology>
    </subcellularLocation>
</comment>
<evidence type="ECO:0000313" key="13">
    <source>
        <dbReference type="Proteomes" id="UP000000447"/>
    </source>
</evidence>
<feature type="transmembrane region" description="Helical" evidence="10">
    <location>
        <begin position="488"/>
        <end position="509"/>
    </location>
</feature>
<evidence type="ECO:0000256" key="7">
    <source>
        <dbReference type="ARBA" id="ARBA00023136"/>
    </source>
</evidence>
<feature type="transmembrane region" description="Helical" evidence="10">
    <location>
        <begin position="61"/>
        <end position="82"/>
    </location>
</feature>
<keyword evidence="10 11" id="KW-0961">Cell wall biogenesis/degradation</keyword>
<comment type="pathway">
    <text evidence="10">Cell wall biogenesis; peptidoglycan biosynthesis.</text>
</comment>
<dbReference type="GO" id="GO:0009252">
    <property type="term" value="P:peptidoglycan biosynthetic process"/>
    <property type="evidence" value="ECO:0007669"/>
    <property type="project" value="UniProtKB-UniRule"/>
</dbReference>
<reference evidence="12 13" key="1">
    <citation type="journal article" date="2009" name="PLoS ONE">
        <title>Complete genome sequence of the aerobic CO-oxidizing thermophile Thermomicrobium roseum.</title>
        <authorList>
            <person name="Wu D."/>
            <person name="Raymond J."/>
            <person name="Wu M."/>
            <person name="Chatterji S."/>
            <person name="Ren Q."/>
            <person name="Graham J.E."/>
            <person name="Bryant D.A."/>
            <person name="Robb F."/>
            <person name="Colman A."/>
            <person name="Tallon L.J."/>
            <person name="Badger J.H."/>
            <person name="Madupu R."/>
            <person name="Ward N.L."/>
            <person name="Eisen J.A."/>
        </authorList>
    </citation>
    <scope>NUCLEOTIDE SEQUENCE [LARGE SCALE GENOMIC DNA]</scope>
    <source>
        <strain evidence="13">ATCC 27502 / DSM 5159 / P-2</strain>
    </source>
</reference>
<feature type="transmembrane region" description="Helical" evidence="10">
    <location>
        <begin position="390"/>
        <end position="411"/>
    </location>
</feature>
<dbReference type="PANTHER" id="PTHR47019">
    <property type="entry name" value="LIPID II FLIPPASE MURJ"/>
    <property type="match status" value="1"/>
</dbReference>
<evidence type="ECO:0000256" key="8">
    <source>
        <dbReference type="ARBA" id="ARBA00060041"/>
    </source>
</evidence>
<keyword evidence="7 10" id="KW-0472">Membrane</keyword>
<dbReference type="CDD" id="cd13123">
    <property type="entry name" value="MATE_MurJ_like"/>
    <property type="match status" value="1"/>
</dbReference>
<evidence type="ECO:0000313" key="12">
    <source>
        <dbReference type="EMBL" id="ACM04534.1"/>
    </source>
</evidence>
<dbReference type="PRINTS" id="PR01806">
    <property type="entry name" value="VIRFACTRMVIN"/>
</dbReference>
<feature type="transmembrane region" description="Helical" evidence="10">
    <location>
        <begin position="94"/>
        <end position="120"/>
    </location>
</feature>
<keyword evidence="13" id="KW-1185">Reference proteome</keyword>
<sequence>MADAATTTTTPQRVARATVIVAACFVASRMLGLARDVLIAARFGTSPDYAAYVAAFRIPDLVFLVVMSGAFGSAFIPVYAELLARRQVRSAWTLANTLLTISLALFFLVWLVIFLIADIVIGSIVAPGLPPSERALAADLTRFLMLSPLLLGIGAAAKAMLESEARFTEPAIAPLLYNIGIILGALLLAPRWGVYGLSLGVVLGAGAYAAFQLWALGRTGWRYRPMIQRHVPGLREVARMLGPRLLAQVAMQANIVVLTNFASRIGQQQIAALQYAYQIFLLPYGIVALSVATVLLPTLSQYRTHGQLAELRELFGRALRSAVLLVTPAIVFFAAFDRSIVQTLFQFGAFTATSTTLVSEALRWFAPGLIAFTVVELLTRLSYSFKDSTAPVIAGGIAVACNLLSSALLLQPMGHRGLALSLSIATTVEMVVLAVLVQRRTGMSLVPTLRELGRAIPGILLLAVVSVLFSGPLAQATDPSHGRSVTQFALFVYTLTALLASYLTLLLVFRQPDTLALLDRLIRYGRAPARRVRTGILDR</sequence>
<evidence type="ECO:0000256" key="9">
    <source>
        <dbReference type="ARBA" id="ARBA00061532"/>
    </source>
</evidence>
<dbReference type="GO" id="GO:0005886">
    <property type="term" value="C:plasma membrane"/>
    <property type="evidence" value="ECO:0007669"/>
    <property type="project" value="UniProtKB-SubCell"/>
</dbReference>
<dbReference type="InterPro" id="IPR004268">
    <property type="entry name" value="MurJ"/>
</dbReference>
<dbReference type="HOGENOM" id="CLU_006797_5_2_0"/>
<dbReference type="Pfam" id="PF03023">
    <property type="entry name" value="MurJ"/>
    <property type="match status" value="1"/>
</dbReference>
<accession>B9KZD6</accession>
<organism evidence="12 13">
    <name type="scientific">Thermomicrobium roseum (strain ATCC 27502 / DSM 5159 / P-2)</name>
    <dbReference type="NCBI Taxonomy" id="309801"/>
    <lineage>
        <taxon>Bacteria</taxon>
        <taxon>Pseudomonadati</taxon>
        <taxon>Thermomicrobiota</taxon>
        <taxon>Thermomicrobia</taxon>
        <taxon>Thermomicrobiales</taxon>
        <taxon>Thermomicrobiaceae</taxon>
        <taxon>Thermomicrobium</taxon>
    </lineage>
</organism>
<keyword evidence="5 10" id="KW-0573">Peptidoglycan synthesis</keyword>
<dbReference type="EMBL" id="CP001275">
    <property type="protein sequence ID" value="ACM04534.1"/>
    <property type="molecule type" value="Genomic_DNA"/>
</dbReference>
<dbReference type="PIRSF" id="PIRSF002869">
    <property type="entry name" value="MviN"/>
    <property type="match status" value="1"/>
</dbReference>
<dbReference type="PANTHER" id="PTHR47019:SF1">
    <property type="entry name" value="LIPID II FLIPPASE MURJ"/>
    <property type="match status" value="1"/>
</dbReference>
<feature type="transmembrane region" description="Helical" evidence="10">
    <location>
        <begin position="195"/>
        <end position="216"/>
    </location>
</feature>
<evidence type="ECO:0000256" key="6">
    <source>
        <dbReference type="ARBA" id="ARBA00022989"/>
    </source>
</evidence>
<evidence type="ECO:0000256" key="11">
    <source>
        <dbReference type="PIRNR" id="PIRNR002869"/>
    </source>
</evidence>
<feature type="transmembrane region" description="Helical" evidence="10">
    <location>
        <begin position="318"/>
        <end position="341"/>
    </location>
</feature>
<keyword evidence="3 10" id="KW-0812">Transmembrane</keyword>
<comment type="similarity">
    <text evidence="9 10 11">Belongs to the MurJ/MviN family.</text>
</comment>
<dbReference type="HAMAP" id="MF_02078">
    <property type="entry name" value="MurJ_MviN"/>
    <property type="match status" value="1"/>
</dbReference>
<dbReference type="GO" id="GO:0015648">
    <property type="term" value="F:lipid-linked peptidoglycan transporter activity"/>
    <property type="evidence" value="ECO:0007669"/>
    <property type="project" value="UniProtKB-UniRule"/>
</dbReference>
<feature type="transmembrane region" description="Helical" evidence="10">
    <location>
        <begin position="417"/>
        <end position="437"/>
    </location>
</feature>
<dbReference type="GO" id="GO:0034204">
    <property type="term" value="P:lipid translocation"/>
    <property type="evidence" value="ECO:0007669"/>
    <property type="project" value="TreeGrafter"/>
</dbReference>
<feature type="transmembrane region" description="Helical" evidence="10">
    <location>
        <begin position="458"/>
        <end position="476"/>
    </location>
</feature>
<dbReference type="AlphaFoldDB" id="B9KZD6"/>
<evidence type="ECO:0000256" key="2">
    <source>
        <dbReference type="ARBA" id="ARBA00022475"/>
    </source>
</evidence>
<feature type="transmembrane region" description="Helical" evidence="10">
    <location>
        <begin position="275"/>
        <end position="297"/>
    </location>
</feature>
<evidence type="ECO:0000256" key="3">
    <source>
        <dbReference type="ARBA" id="ARBA00022692"/>
    </source>
</evidence>
<comment type="function">
    <text evidence="8 10 11">Involved in peptidoglycan biosynthesis. Transports lipid-linked peptidoglycan precursors from the inner to the outer leaflet of the cytoplasmic membrane.</text>
</comment>
<proteinExistence type="inferred from homology"/>
<protein>
    <recommendedName>
        <fullName evidence="10">Probable lipid II flippase MurJ</fullName>
    </recommendedName>
</protein>
<name>B9KZD6_THERP</name>
<dbReference type="InterPro" id="IPR051050">
    <property type="entry name" value="Lipid_II_flippase_MurJ/MviN"/>
</dbReference>
<feature type="transmembrane region" description="Helical" evidence="10">
    <location>
        <begin position="171"/>
        <end position="189"/>
    </location>
</feature>
<evidence type="ECO:0000256" key="5">
    <source>
        <dbReference type="ARBA" id="ARBA00022984"/>
    </source>
</evidence>
<dbReference type="UniPathway" id="UPA00219"/>
<dbReference type="eggNOG" id="COG0728">
    <property type="taxonomic scope" value="Bacteria"/>
</dbReference>
<keyword evidence="4 10" id="KW-0133">Cell shape</keyword>
<evidence type="ECO:0000256" key="1">
    <source>
        <dbReference type="ARBA" id="ARBA00004651"/>
    </source>
</evidence>
<keyword evidence="10 11" id="KW-0813">Transport</keyword>
<keyword evidence="2 10" id="KW-1003">Cell membrane</keyword>
<feature type="transmembrane region" description="Helical" evidence="10">
    <location>
        <begin position="19"/>
        <end position="41"/>
    </location>
</feature>
<dbReference type="KEGG" id="tro:trd_0850"/>
<dbReference type="GO" id="GO:0008360">
    <property type="term" value="P:regulation of cell shape"/>
    <property type="evidence" value="ECO:0007669"/>
    <property type="project" value="UniProtKB-UniRule"/>
</dbReference>
<gene>
    <name evidence="12" type="primary">mviN</name>
    <name evidence="10" type="synonym">murJ</name>
    <name evidence="12" type="ordered locus">trd_0850</name>
</gene>